<organism evidence="1">
    <name type="scientific">uncultured marine thaumarchaeote AD1000_79_B02</name>
    <dbReference type="NCBI Taxonomy" id="1455941"/>
    <lineage>
        <taxon>Archaea</taxon>
        <taxon>Nitrososphaerota</taxon>
        <taxon>environmental samples</taxon>
    </lineage>
</organism>
<reference evidence="1" key="1">
    <citation type="journal article" date="2014" name="Genome Biol. Evol.">
        <title>Pangenome evidence for extensive interdomain horizontal transfer affecting lineage core and shell genes in uncultured planktonic thaumarchaeota and euryarchaeota.</title>
        <authorList>
            <person name="Deschamps P."/>
            <person name="Zivanovic Y."/>
            <person name="Moreira D."/>
            <person name="Rodriguez-Valera F."/>
            <person name="Lopez-Garcia P."/>
        </authorList>
    </citation>
    <scope>NUCLEOTIDE SEQUENCE</scope>
</reference>
<name>A0A075FYP6_9ARCH</name>
<evidence type="ECO:0000313" key="1">
    <source>
        <dbReference type="EMBL" id="AIE96418.1"/>
    </source>
</evidence>
<dbReference type="AlphaFoldDB" id="A0A075FYP6"/>
<protein>
    <submittedName>
        <fullName evidence="1">Uncharacterized protein</fullName>
    </submittedName>
</protein>
<sequence length="44" mass="5158">MDRSTMNSITKIFDDTIKTDHKIITEEAAKSILKNIEFQYQDSH</sequence>
<proteinExistence type="predicted"/>
<dbReference type="EMBL" id="KF900478">
    <property type="protein sequence ID" value="AIE96418.1"/>
    <property type="molecule type" value="Genomic_DNA"/>
</dbReference>
<accession>A0A075FYP6</accession>